<accession>A0A087DCF0</accession>
<dbReference type="RefSeq" id="WP_033890413.1">
    <property type="nucleotide sequence ID" value="NZ_JDUT01000003.1"/>
</dbReference>
<dbReference type="SUPFAM" id="SSF46689">
    <property type="entry name" value="Homeodomain-like"/>
    <property type="match status" value="1"/>
</dbReference>
<dbReference type="EMBL" id="JGZN01000006">
    <property type="protein sequence ID" value="KFI93200.1"/>
    <property type="molecule type" value="Genomic_DNA"/>
</dbReference>
<proteinExistence type="predicted"/>
<dbReference type="Gene3D" id="1.10.10.60">
    <property type="entry name" value="Homeodomain-like"/>
    <property type="match status" value="1"/>
</dbReference>
<comment type="caution">
    <text evidence="1">The sequence shown here is derived from an EMBL/GenBank/DDBJ whole genome shotgun (WGS) entry which is preliminary data.</text>
</comment>
<evidence type="ECO:0000313" key="2">
    <source>
        <dbReference type="Proteomes" id="UP000029066"/>
    </source>
</evidence>
<gene>
    <name evidence="1" type="ORF">BISA_1366</name>
</gene>
<protein>
    <submittedName>
        <fullName evidence="1">Uncharacterized protein</fullName>
    </submittedName>
</protein>
<dbReference type="Pfam" id="PF13384">
    <property type="entry name" value="HTH_23"/>
    <property type="match status" value="1"/>
</dbReference>
<dbReference type="Proteomes" id="UP000029066">
    <property type="component" value="Unassembled WGS sequence"/>
</dbReference>
<organism evidence="1 2">
    <name type="scientific">Bifidobacterium saguini DSM 23967</name>
    <dbReference type="NCBI Taxonomy" id="1437607"/>
    <lineage>
        <taxon>Bacteria</taxon>
        <taxon>Bacillati</taxon>
        <taxon>Actinomycetota</taxon>
        <taxon>Actinomycetes</taxon>
        <taxon>Bifidobacteriales</taxon>
        <taxon>Bifidobacteriaceae</taxon>
        <taxon>Bifidobacterium</taxon>
    </lineage>
</organism>
<dbReference type="AlphaFoldDB" id="A0A087DCF0"/>
<dbReference type="STRING" id="1437607.BISA_1366"/>
<sequence>MADEKQRIIRMLEQGATPQQTARSMNVSLGTIYAIRNETEPNHLPTRRTSYENLRQGIAEWLWNTSLRDEDIEALAGYLYWNHCTPLTNRKGKTQ</sequence>
<evidence type="ECO:0000313" key="1">
    <source>
        <dbReference type="EMBL" id="KFI93200.1"/>
    </source>
</evidence>
<name>A0A087DCF0_9BIFI</name>
<reference evidence="1 2" key="1">
    <citation type="submission" date="2014-03" db="EMBL/GenBank/DDBJ databases">
        <title>Genomics of Bifidobacteria.</title>
        <authorList>
            <person name="Ventura M."/>
            <person name="Milani C."/>
            <person name="Lugli G.A."/>
        </authorList>
    </citation>
    <scope>NUCLEOTIDE SEQUENCE [LARGE SCALE GENOMIC DNA]</scope>
    <source>
        <strain evidence="1 2">DSM 23967</strain>
    </source>
</reference>
<dbReference type="InterPro" id="IPR009057">
    <property type="entry name" value="Homeodomain-like_sf"/>
</dbReference>